<name>A0A1Y2HKU3_9FUNG</name>
<organism evidence="2 3">
    <name type="scientific">Catenaria anguillulae PL171</name>
    <dbReference type="NCBI Taxonomy" id="765915"/>
    <lineage>
        <taxon>Eukaryota</taxon>
        <taxon>Fungi</taxon>
        <taxon>Fungi incertae sedis</taxon>
        <taxon>Blastocladiomycota</taxon>
        <taxon>Blastocladiomycetes</taxon>
        <taxon>Blastocladiales</taxon>
        <taxon>Catenariaceae</taxon>
        <taxon>Catenaria</taxon>
    </lineage>
</organism>
<dbReference type="Proteomes" id="UP000193411">
    <property type="component" value="Unassembled WGS sequence"/>
</dbReference>
<evidence type="ECO:0000256" key="1">
    <source>
        <dbReference type="SAM" id="MobiDB-lite"/>
    </source>
</evidence>
<evidence type="ECO:0000313" key="2">
    <source>
        <dbReference type="EMBL" id="ORZ34323.1"/>
    </source>
</evidence>
<proteinExistence type="predicted"/>
<gene>
    <name evidence="2" type="ORF">BCR44DRAFT_1436467</name>
</gene>
<feature type="compositionally biased region" description="Basic and acidic residues" evidence="1">
    <location>
        <begin position="46"/>
        <end position="58"/>
    </location>
</feature>
<sequence>MMLVTRRRRIVALDGPRYTQRPSRRCTRSVWERVARGHNGRAWRRQARDGGPGERGHGLLDSTYEGARGGVGDWKGGGKAQHGEMSSRGTVVE</sequence>
<comment type="caution">
    <text evidence="2">The sequence shown here is derived from an EMBL/GenBank/DDBJ whole genome shotgun (WGS) entry which is preliminary data.</text>
</comment>
<keyword evidence="3" id="KW-1185">Reference proteome</keyword>
<dbReference type="EMBL" id="MCFL01000029">
    <property type="protein sequence ID" value="ORZ34323.1"/>
    <property type="molecule type" value="Genomic_DNA"/>
</dbReference>
<reference evidence="2 3" key="1">
    <citation type="submission" date="2016-07" db="EMBL/GenBank/DDBJ databases">
        <title>Pervasive Adenine N6-methylation of Active Genes in Fungi.</title>
        <authorList>
            <consortium name="DOE Joint Genome Institute"/>
            <person name="Mondo S.J."/>
            <person name="Dannebaum R.O."/>
            <person name="Kuo R.C."/>
            <person name="Labutti K."/>
            <person name="Haridas S."/>
            <person name="Kuo A."/>
            <person name="Salamov A."/>
            <person name="Ahrendt S.R."/>
            <person name="Lipzen A."/>
            <person name="Sullivan W."/>
            <person name="Andreopoulos W.B."/>
            <person name="Clum A."/>
            <person name="Lindquist E."/>
            <person name="Daum C."/>
            <person name="Ramamoorthy G.K."/>
            <person name="Gryganskyi A."/>
            <person name="Culley D."/>
            <person name="Magnuson J.K."/>
            <person name="James T.Y."/>
            <person name="O'Malley M.A."/>
            <person name="Stajich J.E."/>
            <person name="Spatafora J.W."/>
            <person name="Visel A."/>
            <person name="Grigoriev I.V."/>
        </authorList>
    </citation>
    <scope>NUCLEOTIDE SEQUENCE [LARGE SCALE GENOMIC DNA]</scope>
    <source>
        <strain evidence="2 3">PL171</strain>
    </source>
</reference>
<dbReference type="AlphaFoldDB" id="A0A1Y2HKU3"/>
<feature type="compositionally biased region" description="Gly residues" evidence="1">
    <location>
        <begin position="67"/>
        <end position="80"/>
    </location>
</feature>
<feature type="region of interest" description="Disordered" evidence="1">
    <location>
        <begin position="42"/>
        <end position="93"/>
    </location>
</feature>
<protein>
    <submittedName>
        <fullName evidence="2">Uncharacterized protein</fullName>
    </submittedName>
</protein>
<accession>A0A1Y2HKU3</accession>
<evidence type="ECO:0000313" key="3">
    <source>
        <dbReference type="Proteomes" id="UP000193411"/>
    </source>
</evidence>